<comment type="caution">
    <text evidence="4">The sequence shown here is derived from an EMBL/GenBank/DDBJ whole genome shotgun (WGS) entry which is preliminary data.</text>
</comment>
<evidence type="ECO:0000313" key="4">
    <source>
        <dbReference type="EMBL" id="MEQ2543628.1"/>
    </source>
</evidence>
<dbReference type="InterPro" id="IPR050546">
    <property type="entry name" value="Glycosyl_Hydrlase_16"/>
</dbReference>
<dbReference type="PANTHER" id="PTHR10963">
    <property type="entry name" value="GLYCOSYL HYDROLASE-RELATED"/>
    <property type="match status" value="1"/>
</dbReference>
<dbReference type="RefSeq" id="WP_278963308.1">
    <property type="nucleotide sequence ID" value="NZ_JBBMFL010000001.1"/>
</dbReference>
<sequence>MKLKAFLLIAMLHFAALASCAGETPETPVPPQSGEEGYKTIDLSGYRLIFSDEFDGKKMNWNIWAAENPDNIKHETSRGPEAVEVRDGELRLNVRKVNRSEKVKWIAGYVYLKEPLEHNVYIECRFRSGASSGVNNAFWLACKTPPNNTWCNKYEIDIVEARKNVRTGKGSGHLAYHDWKTYPYALDKNGNKCDIAAGIAVEHDFDEYHVWGLWYGENEMIYYLDGEELWRGTTSKTYPDQYYTGVGKAPVWNPLEEQRAYGKYGQEDWNYLGGYNGDRMHIILANIPWGSAWSPLVDEEADGTWMAVDYVRIYKPEALLDPTPDTDLKAPCAEIALDKTYSLAEDGCIYFSTEITKKPGEELTLTFTDTDNAPVGKVIVDAEGSLLTGITRLTSSKVAASVVQGKKLVRDNEKTLLVCRITAKAARGKYDKDAISVWCAPAADASEAPEPYFYPNLDENGSTSATQGWYINQKGYSDEIIRRVAFSSTTGELSSFGRFRAGRNFLCVTR</sequence>
<keyword evidence="2" id="KW-0732">Signal</keyword>
<organism evidence="4 5">
    <name type="scientific">Alistipes intestinihominis</name>
    <dbReference type="NCBI Taxonomy" id="3133172"/>
    <lineage>
        <taxon>Bacteria</taxon>
        <taxon>Pseudomonadati</taxon>
        <taxon>Bacteroidota</taxon>
        <taxon>Bacteroidia</taxon>
        <taxon>Bacteroidales</taxon>
        <taxon>Rikenellaceae</taxon>
        <taxon>Alistipes</taxon>
    </lineage>
</organism>
<dbReference type="PANTHER" id="PTHR10963:SF55">
    <property type="entry name" value="GLYCOSIDE HYDROLASE FAMILY 16 PROTEIN"/>
    <property type="match status" value="1"/>
</dbReference>
<comment type="similarity">
    <text evidence="1">Belongs to the glycosyl hydrolase 16 family.</text>
</comment>
<feature type="chain" id="PRO_5046199544" evidence="2">
    <location>
        <begin position="22"/>
        <end position="510"/>
    </location>
</feature>
<reference evidence="4 5" key="1">
    <citation type="submission" date="2024-03" db="EMBL/GenBank/DDBJ databases">
        <title>Human intestinal bacterial collection.</title>
        <authorList>
            <person name="Pauvert C."/>
            <person name="Hitch T.C.A."/>
            <person name="Clavel T."/>
        </authorList>
    </citation>
    <scope>NUCLEOTIDE SEQUENCE [LARGE SCALE GENOMIC DNA]</scope>
    <source>
        <strain evidence="4 5">CLA-KB-H122</strain>
    </source>
</reference>
<dbReference type="PROSITE" id="PS51257">
    <property type="entry name" value="PROKAR_LIPOPROTEIN"/>
    <property type="match status" value="1"/>
</dbReference>
<dbReference type="Gene3D" id="2.60.120.200">
    <property type="match status" value="1"/>
</dbReference>
<evidence type="ECO:0000256" key="1">
    <source>
        <dbReference type="ARBA" id="ARBA00006865"/>
    </source>
</evidence>
<name>A0ABV1GTA3_9BACT</name>
<protein>
    <submittedName>
        <fullName evidence="4">Family 16 glycosylhydrolase</fullName>
    </submittedName>
</protein>
<dbReference type="PROSITE" id="PS51762">
    <property type="entry name" value="GH16_2"/>
    <property type="match status" value="1"/>
</dbReference>
<evidence type="ECO:0000313" key="5">
    <source>
        <dbReference type="Proteomes" id="UP001460202"/>
    </source>
</evidence>
<gene>
    <name evidence="4" type="ORF">WMO46_01510</name>
</gene>
<dbReference type="InterPro" id="IPR000757">
    <property type="entry name" value="Beta-glucanase-like"/>
</dbReference>
<feature type="domain" description="GH16" evidence="3">
    <location>
        <begin position="22"/>
        <end position="319"/>
    </location>
</feature>
<dbReference type="InterPro" id="IPR013320">
    <property type="entry name" value="ConA-like_dom_sf"/>
</dbReference>
<keyword evidence="5" id="KW-1185">Reference proteome</keyword>
<accession>A0ABV1GTA3</accession>
<evidence type="ECO:0000256" key="2">
    <source>
        <dbReference type="SAM" id="SignalP"/>
    </source>
</evidence>
<feature type="signal peptide" evidence="2">
    <location>
        <begin position="1"/>
        <end position="21"/>
    </location>
</feature>
<proteinExistence type="inferred from homology"/>
<dbReference type="Proteomes" id="UP001460202">
    <property type="component" value="Unassembled WGS sequence"/>
</dbReference>
<evidence type="ECO:0000259" key="3">
    <source>
        <dbReference type="PROSITE" id="PS51762"/>
    </source>
</evidence>
<dbReference type="SUPFAM" id="SSF49899">
    <property type="entry name" value="Concanavalin A-like lectins/glucanases"/>
    <property type="match status" value="1"/>
</dbReference>
<dbReference type="EMBL" id="JBBMFL010000001">
    <property type="protein sequence ID" value="MEQ2543628.1"/>
    <property type="molecule type" value="Genomic_DNA"/>
</dbReference>